<dbReference type="Pfam" id="PF13302">
    <property type="entry name" value="Acetyltransf_3"/>
    <property type="match status" value="1"/>
</dbReference>
<dbReference type="InterPro" id="IPR051908">
    <property type="entry name" value="Ribosomal_N-acetyltransferase"/>
</dbReference>
<feature type="domain" description="N-acetyltransferase" evidence="1">
    <location>
        <begin position="27"/>
        <end position="178"/>
    </location>
</feature>
<proteinExistence type="predicted"/>
<sequence length="192" mass="22023">MKIIPMTAEACLKRLEPADAEEMFWLTDVNRPYLRQWLPWLDMVREVKDTARFIALTIDQHHRRQGTHYGIWYNGRLAGTLGVHSIDWANRKTSIGYWLGAQFQGKGLMTQAVAAYLDHLVFGEWDLERVAIQAATGNHKSRAIPERLGFRLEGVLRSNEFLYDHYVDHAVYGMLAAEWRSRTSADESGSGT</sequence>
<dbReference type="PANTHER" id="PTHR43441">
    <property type="entry name" value="RIBOSOMAL-PROTEIN-SERINE ACETYLTRANSFERASE"/>
    <property type="match status" value="1"/>
</dbReference>
<dbReference type="GO" id="GO:0008999">
    <property type="term" value="F:protein-N-terminal-alanine acetyltransferase activity"/>
    <property type="evidence" value="ECO:0007669"/>
    <property type="project" value="TreeGrafter"/>
</dbReference>
<dbReference type="Proteomes" id="UP001151071">
    <property type="component" value="Unassembled WGS sequence"/>
</dbReference>
<evidence type="ECO:0000259" key="1">
    <source>
        <dbReference type="PROSITE" id="PS51186"/>
    </source>
</evidence>
<comment type="caution">
    <text evidence="2">The sequence shown here is derived from an EMBL/GenBank/DDBJ whole genome shotgun (WGS) entry which is preliminary data.</text>
</comment>
<gene>
    <name evidence="2" type="ORF">O3V59_03815</name>
</gene>
<dbReference type="PANTHER" id="PTHR43441:SF12">
    <property type="entry name" value="RIBOSOMAL N-ACETYLTRANSFERASE YDAF-RELATED"/>
    <property type="match status" value="1"/>
</dbReference>
<dbReference type="AlphaFoldDB" id="A0A9X3Z278"/>
<organism evidence="2 3">
    <name type="scientific">Brevibacillus thermoruber</name>
    <dbReference type="NCBI Taxonomy" id="33942"/>
    <lineage>
        <taxon>Bacteria</taxon>
        <taxon>Bacillati</taxon>
        <taxon>Bacillota</taxon>
        <taxon>Bacilli</taxon>
        <taxon>Bacillales</taxon>
        <taxon>Paenibacillaceae</taxon>
        <taxon>Brevibacillus</taxon>
    </lineage>
</organism>
<evidence type="ECO:0000313" key="2">
    <source>
        <dbReference type="EMBL" id="MDA5107477.1"/>
    </source>
</evidence>
<dbReference type="SUPFAM" id="SSF55729">
    <property type="entry name" value="Acyl-CoA N-acyltransferases (Nat)"/>
    <property type="match status" value="1"/>
</dbReference>
<dbReference type="GO" id="GO:0005737">
    <property type="term" value="C:cytoplasm"/>
    <property type="evidence" value="ECO:0007669"/>
    <property type="project" value="TreeGrafter"/>
</dbReference>
<evidence type="ECO:0000313" key="3">
    <source>
        <dbReference type="Proteomes" id="UP001151071"/>
    </source>
</evidence>
<keyword evidence="3" id="KW-1185">Reference proteome</keyword>
<dbReference type="GO" id="GO:1990189">
    <property type="term" value="F:protein N-terminal-serine acetyltransferase activity"/>
    <property type="evidence" value="ECO:0007669"/>
    <property type="project" value="TreeGrafter"/>
</dbReference>
<dbReference type="EMBL" id="JAPYYP010000003">
    <property type="protein sequence ID" value="MDA5107477.1"/>
    <property type="molecule type" value="Genomic_DNA"/>
</dbReference>
<protein>
    <submittedName>
        <fullName evidence="2">GNAT family protein</fullName>
    </submittedName>
</protein>
<accession>A0A9X3Z278</accession>
<dbReference type="InterPro" id="IPR016181">
    <property type="entry name" value="Acyl_CoA_acyltransferase"/>
</dbReference>
<dbReference type="InterPro" id="IPR000182">
    <property type="entry name" value="GNAT_dom"/>
</dbReference>
<reference evidence="2" key="1">
    <citation type="submission" date="2022-12" db="EMBL/GenBank/DDBJ databases">
        <title>Draft genome sequence of the thermophilic strain Brevibacillus thermoruber HT42, isolated from Los Humeros, Puebla, Mexico, with biotechnological potential.</title>
        <authorList>
            <person name="Lara Sanchez J."/>
            <person name="Solis Palacios R."/>
            <person name="Bustos Baena A.S."/>
            <person name="Ruz Baez A.E."/>
            <person name="Espinosa Luna G."/>
            <person name="Oliart Ros R.M."/>
        </authorList>
    </citation>
    <scope>NUCLEOTIDE SEQUENCE</scope>
    <source>
        <strain evidence="2">HT42</strain>
    </source>
</reference>
<name>A0A9X3Z278_9BACL</name>
<dbReference type="PROSITE" id="PS51186">
    <property type="entry name" value="GNAT"/>
    <property type="match status" value="1"/>
</dbReference>
<dbReference type="Gene3D" id="3.40.630.30">
    <property type="match status" value="1"/>
</dbReference>
<dbReference type="RefSeq" id="WP_029098310.1">
    <property type="nucleotide sequence ID" value="NZ_JAPYYP010000003.1"/>
</dbReference>